<name>A0A328ABZ5_9CAUL</name>
<evidence type="ECO:0000313" key="2">
    <source>
        <dbReference type="Proteomes" id="UP000249725"/>
    </source>
</evidence>
<gene>
    <name evidence="1" type="ORF">DJ018_17020</name>
</gene>
<proteinExistence type="predicted"/>
<accession>A0A328ABZ5</accession>
<evidence type="ECO:0000313" key="1">
    <source>
        <dbReference type="EMBL" id="RAK50874.1"/>
    </source>
</evidence>
<dbReference type="Proteomes" id="UP000249725">
    <property type="component" value="Unassembled WGS sequence"/>
</dbReference>
<comment type="caution">
    <text evidence="1">The sequence shown here is derived from an EMBL/GenBank/DDBJ whole genome shotgun (WGS) entry which is preliminary data.</text>
</comment>
<dbReference type="RefSeq" id="WP_111516184.1">
    <property type="nucleotide sequence ID" value="NZ_QFYR01000005.1"/>
</dbReference>
<reference evidence="2" key="1">
    <citation type="submission" date="2018-05" db="EMBL/GenBank/DDBJ databases">
        <authorList>
            <person name="Li X."/>
        </authorList>
    </citation>
    <scope>NUCLEOTIDE SEQUENCE [LARGE SCALE GENOMIC DNA]</scope>
    <source>
        <strain evidence="2">YIM 73061</strain>
    </source>
</reference>
<dbReference type="EMBL" id="QFYR01000005">
    <property type="protein sequence ID" value="RAK50874.1"/>
    <property type="molecule type" value="Genomic_DNA"/>
</dbReference>
<sequence length="161" mass="17864">MSWVYRLAAALLLIVAAANAWSERPSLHPRSEIAQRLASMFPASDAAQVRDASERIYQVSLRACPRPLIIAVVPPSFTPRAALLNLAAPGDRTLYAYTDWVGAEPDRIAVFARRVWRPLLTSVGLSRYGRLREMLVIAEPAGCDLASTARWERYWRGGGKT</sequence>
<organism evidence="1 2">
    <name type="scientific">Phenylobacterium deserti</name>
    <dbReference type="NCBI Taxonomy" id="1914756"/>
    <lineage>
        <taxon>Bacteria</taxon>
        <taxon>Pseudomonadati</taxon>
        <taxon>Pseudomonadota</taxon>
        <taxon>Alphaproteobacteria</taxon>
        <taxon>Caulobacterales</taxon>
        <taxon>Caulobacteraceae</taxon>
        <taxon>Phenylobacterium</taxon>
    </lineage>
</organism>
<dbReference type="AlphaFoldDB" id="A0A328ABZ5"/>
<protein>
    <submittedName>
        <fullName evidence="1">Uncharacterized protein</fullName>
    </submittedName>
</protein>
<keyword evidence="2" id="KW-1185">Reference proteome</keyword>